<dbReference type="EMBL" id="CP126101">
    <property type="protein sequence ID" value="WHY51612.1"/>
    <property type="molecule type" value="Genomic_DNA"/>
</dbReference>
<dbReference type="RefSeq" id="WP_283870135.1">
    <property type="nucleotide sequence ID" value="NZ_CP126101.1"/>
</dbReference>
<dbReference type="Pfam" id="PF13527">
    <property type="entry name" value="Acetyltransf_9"/>
    <property type="match status" value="1"/>
</dbReference>
<dbReference type="Gene3D" id="3.40.630.30">
    <property type="match status" value="2"/>
</dbReference>
<dbReference type="SUPFAM" id="SSF55729">
    <property type="entry name" value="Acyl-CoA N-acyltransferases (Nat)"/>
    <property type="match status" value="1"/>
</dbReference>
<evidence type="ECO:0000313" key="3">
    <source>
        <dbReference type="Proteomes" id="UP001178322"/>
    </source>
</evidence>
<dbReference type="SUPFAM" id="SSF55718">
    <property type="entry name" value="SCP-like"/>
    <property type="match status" value="1"/>
</dbReference>
<dbReference type="InterPro" id="IPR036527">
    <property type="entry name" value="SCP2_sterol-bd_dom_sf"/>
</dbReference>
<dbReference type="PANTHER" id="PTHR37817:SF1">
    <property type="entry name" value="N-ACETYLTRANSFERASE EIS"/>
    <property type="match status" value="1"/>
</dbReference>
<keyword evidence="2" id="KW-0808">Transferase</keyword>
<protein>
    <submittedName>
        <fullName evidence="2">GNAT family N-acetyltransferase</fullName>
        <ecNumber evidence="2">2.3.1.-</ecNumber>
    </submittedName>
</protein>
<dbReference type="EC" id="2.3.1.-" evidence="2"/>
<dbReference type="InterPro" id="IPR025559">
    <property type="entry name" value="Eis_dom"/>
</dbReference>
<dbReference type="Pfam" id="PF13530">
    <property type="entry name" value="SCP2_2"/>
    <property type="match status" value="1"/>
</dbReference>
<dbReference type="AlphaFoldDB" id="A0AAX3WWS2"/>
<organism evidence="2 3">
    <name type="scientific">Lysinibacillus pakistanensis</name>
    <dbReference type="NCBI Taxonomy" id="759811"/>
    <lineage>
        <taxon>Bacteria</taxon>
        <taxon>Bacillati</taxon>
        <taxon>Bacillota</taxon>
        <taxon>Bacilli</taxon>
        <taxon>Bacillales</taxon>
        <taxon>Bacillaceae</taxon>
        <taxon>Lysinibacillus</taxon>
    </lineage>
</organism>
<dbReference type="Gene3D" id="3.30.1050.10">
    <property type="entry name" value="SCP2 sterol-binding domain"/>
    <property type="match status" value="1"/>
</dbReference>
<dbReference type="GO" id="GO:0030649">
    <property type="term" value="P:aminoglycoside antibiotic catabolic process"/>
    <property type="evidence" value="ECO:0007669"/>
    <property type="project" value="TreeGrafter"/>
</dbReference>
<proteinExistence type="predicted"/>
<gene>
    <name evidence="2" type="ORF">QNH24_25755</name>
</gene>
<dbReference type="InterPro" id="IPR041380">
    <property type="entry name" value="Acetyltransf_17"/>
</dbReference>
<name>A0AAX3WWS2_9BACI</name>
<dbReference type="InterPro" id="IPR016181">
    <property type="entry name" value="Acyl_CoA_acyltransferase"/>
</dbReference>
<dbReference type="GO" id="GO:0034069">
    <property type="term" value="F:aminoglycoside N-acetyltransferase activity"/>
    <property type="evidence" value="ECO:0007669"/>
    <property type="project" value="TreeGrafter"/>
</dbReference>
<sequence>MRVVDKLWDEEDFLQFVDIVIGAYPGMLDCSQPTKEQLKALFIHNQNNDEAIHYYGLWEENKLVGGMRLHDFEMNLLSKIIPVGGVGLVAVDLLRKKERIAKELIEHFFKVFLEKQVHFVALYPFRPDFYKKMGFGYGPKVHQYLVEPSSFPKGPTKKHLKYLTVQDQHKLADCYKRVTMKRHGMFLKTESELAAIFKNPQNYVIAVEKGDTIQGYIVFSFTKQSDTNFLLNNLVIKELIYETPEALLELSTFLNSQADQVARIEWNTQEENIHFFLGDVRNGSNHLIPSVYHASTVSGVGLMYRIINARGFFEELKTHNFNNQTLTFKLTVEDSLLPENNQQIVMKTVDGNMTIVDNHKCDVEMIIDIAELSSLAMGVVTVQELFMLSKVKISNEQYIQKLHQLFYVYDKPMCITAF</sequence>
<reference evidence="2" key="1">
    <citation type="submission" date="2023-05" db="EMBL/GenBank/DDBJ databases">
        <title>Comparative genomics of Bacillaceae isolates and their secondary metabolite potential.</title>
        <authorList>
            <person name="Song L."/>
            <person name="Nielsen L.J."/>
            <person name="Mohite O."/>
            <person name="Xu X."/>
            <person name="Weber T."/>
            <person name="Kovacs A.T."/>
        </authorList>
    </citation>
    <scope>NUCLEOTIDE SEQUENCE</scope>
    <source>
        <strain evidence="2">LY1</strain>
    </source>
</reference>
<dbReference type="PROSITE" id="PS51186">
    <property type="entry name" value="GNAT"/>
    <property type="match status" value="1"/>
</dbReference>
<dbReference type="PANTHER" id="PTHR37817">
    <property type="entry name" value="N-ACETYLTRANSFERASE EIS"/>
    <property type="match status" value="1"/>
</dbReference>
<dbReference type="Proteomes" id="UP001178322">
    <property type="component" value="Chromosome"/>
</dbReference>
<dbReference type="Pfam" id="PF17668">
    <property type="entry name" value="Acetyltransf_17"/>
    <property type="match status" value="1"/>
</dbReference>
<keyword evidence="2" id="KW-0012">Acyltransferase</keyword>
<accession>A0AAX3WWS2</accession>
<evidence type="ECO:0000313" key="2">
    <source>
        <dbReference type="EMBL" id="WHY51612.1"/>
    </source>
</evidence>
<evidence type="ECO:0000259" key="1">
    <source>
        <dbReference type="PROSITE" id="PS51186"/>
    </source>
</evidence>
<dbReference type="InterPro" id="IPR051554">
    <property type="entry name" value="Acetyltransferase_Eis"/>
</dbReference>
<dbReference type="InterPro" id="IPR000182">
    <property type="entry name" value="GNAT_dom"/>
</dbReference>
<feature type="domain" description="N-acetyltransferase" evidence="1">
    <location>
        <begin position="3"/>
        <end position="158"/>
    </location>
</feature>